<evidence type="ECO:0000313" key="7">
    <source>
        <dbReference type="Proteomes" id="UP000536179"/>
    </source>
</evidence>
<dbReference type="SMART" id="SM00825">
    <property type="entry name" value="PKS_KS"/>
    <property type="match status" value="1"/>
</dbReference>
<dbReference type="InterPro" id="IPR020841">
    <property type="entry name" value="PKS_Beta-ketoAc_synthase_dom"/>
</dbReference>
<dbReference type="InterPro" id="IPR016039">
    <property type="entry name" value="Thiolase-like"/>
</dbReference>
<dbReference type="Proteomes" id="UP000536179">
    <property type="component" value="Unassembled WGS sequence"/>
</dbReference>
<organism evidence="6 7">
    <name type="scientific">Aporhodopirellula rubra</name>
    <dbReference type="NCBI Taxonomy" id="980271"/>
    <lineage>
        <taxon>Bacteria</taxon>
        <taxon>Pseudomonadati</taxon>
        <taxon>Planctomycetota</taxon>
        <taxon>Planctomycetia</taxon>
        <taxon>Pirellulales</taxon>
        <taxon>Pirellulaceae</taxon>
        <taxon>Aporhodopirellula</taxon>
    </lineage>
</organism>
<dbReference type="Pfam" id="PF00109">
    <property type="entry name" value="ketoacyl-synt"/>
    <property type="match status" value="2"/>
</dbReference>
<evidence type="ECO:0000256" key="4">
    <source>
        <dbReference type="SAM" id="MobiDB-lite"/>
    </source>
</evidence>
<dbReference type="Pfam" id="PF02801">
    <property type="entry name" value="Ketoacyl-synt_C"/>
    <property type="match status" value="1"/>
</dbReference>
<evidence type="ECO:0000256" key="2">
    <source>
        <dbReference type="ARBA" id="ARBA00022679"/>
    </source>
</evidence>
<dbReference type="PANTHER" id="PTHR11712:SF336">
    <property type="entry name" value="3-OXOACYL-[ACYL-CARRIER-PROTEIN] SYNTHASE, MITOCHONDRIAL"/>
    <property type="match status" value="1"/>
</dbReference>
<sequence length="484" mass="50784">MKSSDLVITGVGMVSSIGVGRKAFSDSLLGGVSGVKRLSAEASEENEHVTRRYRTVNGEAALDEETAVVASLDNFDGKLFVKPRKALKVMCREIQTAYAASQLAIEDAGLQPYLPAQPPEDAATQRPRSTLKSRKRPCYTEGGKIQSDRIGTVFGSELLYGAPEELSDAFYDCLAENGKFDPSQFGNAAMKRITPLWLLKYLPNMPACHFSIVLNAHGPNNSITVGDTSGHAALIEACGYLKREIADFMVVSASGSRLNATRALFTEDQPLAKAMNPAAHSSRPHASDADGLVRGEGAGGLTLERADMAAARGVRPIAHVTGYASRFLPSHAFATGQQNADLRPDAGRGSVESIVSAMRGAMDAAGVTADQIGAIVGHAVGDPVLDACERDAILSVAPNAPVLLPGTLLGHTGAASGMMGVLAACVTMQSGRISPVPHADSCVDATGKTKPLNLSDRVRQLEKRTVMAIAHTSPGNATAIILQD</sequence>
<dbReference type="AlphaFoldDB" id="A0A7W5E2U2"/>
<feature type="region of interest" description="Disordered" evidence="4">
    <location>
        <begin position="114"/>
        <end position="140"/>
    </location>
</feature>
<dbReference type="PANTHER" id="PTHR11712">
    <property type="entry name" value="POLYKETIDE SYNTHASE-RELATED"/>
    <property type="match status" value="1"/>
</dbReference>
<protein>
    <submittedName>
        <fullName evidence="6">3-oxoacyl-[acyl-carrier-protein] synthase II</fullName>
        <ecNumber evidence="6">2.3.1.179</ecNumber>
    </submittedName>
</protein>
<feature type="domain" description="Ketosynthase family 3 (KS3)" evidence="5">
    <location>
        <begin position="3"/>
        <end position="483"/>
    </location>
</feature>
<evidence type="ECO:0000313" key="6">
    <source>
        <dbReference type="EMBL" id="MBB3208714.1"/>
    </source>
</evidence>
<reference evidence="6 7" key="1">
    <citation type="submission" date="2020-08" db="EMBL/GenBank/DDBJ databases">
        <title>Genomic Encyclopedia of Type Strains, Phase III (KMG-III): the genomes of soil and plant-associated and newly described type strains.</title>
        <authorList>
            <person name="Whitman W."/>
        </authorList>
    </citation>
    <scope>NUCLEOTIDE SEQUENCE [LARGE SCALE GENOMIC DNA]</scope>
    <source>
        <strain evidence="6 7">CECT 8075</strain>
    </source>
</reference>
<dbReference type="InterPro" id="IPR014030">
    <property type="entry name" value="Ketoacyl_synth_N"/>
</dbReference>
<dbReference type="GO" id="GO:0004315">
    <property type="term" value="F:3-oxoacyl-[acyl-carrier-protein] synthase activity"/>
    <property type="evidence" value="ECO:0007669"/>
    <property type="project" value="UniProtKB-EC"/>
</dbReference>
<accession>A0A7W5E2U2</accession>
<name>A0A7W5E2U2_9BACT</name>
<dbReference type="GO" id="GO:0005829">
    <property type="term" value="C:cytosol"/>
    <property type="evidence" value="ECO:0007669"/>
    <property type="project" value="TreeGrafter"/>
</dbReference>
<dbReference type="InterPro" id="IPR000794">
    <property type="entry name" value="Beta-ketoacyl_synthase"/>
</dbReference>
<comment type="similarity">
    <text evidence="1 3">Belongs to the thiolase-like superfamily. Beta-ketoacyl-ACP synthases family.</text>
</comment>
<dbReference type="InterPro" id="IPR014031">
    <property type="entry name" value="Ketoacyl_synth_C"/>
</dbReference>
<comment type="caution">
    <text evidence="6">The sequence shown here is derived from an EMBL/GenBank/DDBJ whole genome shotgun (WGS) entry which is preliminary data.</text>
</comment>
<dbReference type="PROSITE" id="PS52004">
    <property type="entry name" value="KS3_2"/>
    <property type="match status" value="1"/>
</dbReference>
<dbReference type="SUPFAM" id="SSF53901">
    <property type="entry name" value="Thiolase-like"/>
    <property type="match status" value="2"/>
</dbReference>
<keyword evidence="7" id="KW-1185">Reference proteome</keyword>
<proteinExistence type="inferred from homology"/>
<dbReference type="EC" id="2.3.1.179" evidence="6"/>
<evidence type="ECO:0000256" key="3">
    <source>
        <dbReference type="RuleBase" id="RU003694"/>
    </source>
</evidence>
<evidence type="ECO:0000259" key="5">
    <source>
        <dbReference type="PROSITE" id="PS52004"/>
    </source>
</evidence>
<dbReference type="RefSeq" id="WP_184306852.1">
    <property type="nucleotide sequence ID" value="NZ_JACHXU010000017.1"/>
</dbReference>
<keyword evidence="2 3" id="KW-0808">Transferase</keyword>
<evidence type="ECO:0000256" key="1">
    <source>
        <dbReference type="ARBA" id="ARBA00008467"/>
    </source>
</evidence>
<keyword evidence="6" id="KW-0012">Acyltransferase</keyword>
<dbReference type="EMBL" id="JACHXU010000017">
    <property type="protein sequence ID" value="MBB3208714.1"/>
    <property type="molecule type" value="Genomic_DNA"/>
</dbReference>
<gene>
    <name evidence="6" type="ORF">FHS27_004546</name>
</gene>
<dbReference type="GO" id="GO:0006633">
    <property type="term" value="P:fatty acid biosynthetic process"/>
    <property type="evidence" value="ECO:0007669"/>
    <property type="project" value="TreeGrafter"/>
</dbReference>
<dbReference type="Gene3D" id="3.40.47.10">
    <property type="match status" value="2"/>
</dbReference>